<feature type="region of interest" description="Disordered" evidence="6">
    <location>
        <begin position="21"/>
        <end position="50"/>
    </location>
</feature>
<evidence type="ECO:0000256" key="3">
    <source>
        <dbReference type="ARBA" id="ARBA00022989"/>
    </source>
</evidence>
<dbReference type="AlphaFoldDB" id="A0A8S4SAM6"/>
<dbReference type="OrthoDB" id="311279at2759"/>
<reference evidence="7" key="1">
    <citation type="submission" date="2022-03" db="EMBL/GenBank/DDBJ databases">
        <authorList>
            <person name="Lindestad O."/>
        </authorList>
    </citation>
    <scope>NUCLEOTIDE SEQUENCE</scope>
</reference>
<evidence type="ECO:0000256" key="1">
    <source>
        <dbReference type="ARBA" id="ARBA00004141"/>
    </source>
</evidence>
<dbReference type="Proteomes" id="UP000838756">
    <property type="component" value="Unassembled WGS sequence"/>
</dbReference>
<comment type="caution">
    <text evidence="7">The sequence shown here is derived from an EMBL/GenBank/DDBJ whole genome shotgun (WGS) entry which is preliminary data.</text>
</comment>
<keyword evidence="8" id="KW-1185">Reference proteome</keyword>
<keyword evidence="4 5" id="KW-0472">Membrane</keyword>
<dbReference type="GO" id="GO:0005789">
    <property type="term" value="C:endoplasmic reticulum membrane"/>
    <property type="evidence" value="ECO:0007669"/>
    <property type="project" value="UniProtKB-SubCell"/>
</dbReference>
<comment type="pathway">
    <text evidence="5">Protein modification; protein glycosylation.</text>
</comment>
<organism evidence="7 8">
    <name type="scientific">Pararge aegeria aegeria</name>
    <dbReference type="NCBI Taxonomy" id="348720"/>
    <lineage>
        <taxon>Eukaryota</taxon>
        <taxon>Metazoa</taxon>
        <taxon>Ecdysozoa</taxon>
        <taxon>Arthropoda</taxon>
        <taxon>Hexapoda</taxon>
        <taxon>Insecta</taxon>
        <taxon>Pterygota</taxon>
        <taxon>Neoptera</taxon>
        <taxon>Endopterygota</taxon>
        <taxon>Lepidoptera</taxon>
        <taxon>Glossata</taxon>
        <taxon>Ditrysia</taxon>
        <taxon>Papilionoidea</taxon>
        <taxon>Nymphalidae</taxon>
        <taxon>Satyrinae</taxon>
        <taxon>Satyrini</taxon>
        <taxon>Parargina</taxon>
        <taxon>Pararge</taxon>
    </lineage>
</organism>
<dbReference type="GO" id="GO:0030234">
    <property type="term" value="F:enzyme regulator activity"/>
    <property type="evidence" value="ECO:0007669"/>
    <property type="project" value="UniProtKB-UniRule"/>
</dbReference>
<accession>A0A8S4SAM6</accession>
<proteinExistence type="inferred from homology"/>
<evidence type="ECO:0000313" key="8">
    <source>
        <dbReference type="Proteomes" id="UP000838756"/>
    </source>
</evidence>
<feature type="transmembrane region" description="Helical" evidence="5">
    <location>
        <begin position="157"/>
        <end position="182"/>
    </location>
</feature>
<evidence type="ECO:0000313" key="7">
    <source>
        <dbReference type="EMBL" id="CAH2251863.1"/>
    </source>
</evidence>
<comment type="function">
    <text evidence="5">Regulatory subunit of the dolichol-phosphate mannose (DPM) synthase complex; essential for the ER localization.</text>
</comment>
<evidence type="ECO:0000256" key="4">
    <source>
        <dbReference type="ARBA" id="ARBA00023136"/>
    </source>
</evidence>
<gene>
    <name evidence="7" type="primary">jg13802</name>
    <name evidence="7" type="ORF">PAEG_LOCUS22307</name>
</gene>
<keyword evidence="5" id="KW-0256">Endoplasmic reticulum</keyword>
<feature type="transmembrane region" description="Helical" evidence="5">
    <location>
        <begin position="116"/>
        <end position="137"/>
    </location>
</feature>
<evidence type="ECO:0000256" key="2">
    <source>
        <dbReference type="ARBA" id="ARBA00022692"/>
    </source>
</evidence>
<comment type="subunit">
    <text evidence="5">Component of the dolichol-phosphate mannose (DPM) synthase complex.</text>
</comment>
<dbReference type="InterPro" id="IPR009914">
    <property type="entry name" value="DPM2"/>
</dbReference>
<name>A0A8S4SAM6_9NEOP</name>
<comment type="subcellular location">
    <subcellularLocation>
        <location evidence="5">Endoplasmic reticulum membrane</location>
        <topology evidence="5">Multi-pass membrane protein</topology>
    </subcellularLocation>
    <subcellularLocation>
        <location evidence="1">Membrane</location>
        <topology evidence="1">Multi-pass membrane protein</topology>
    </subcellularLocation>
</comment>
<dbReference type="GO" id="GO:0180047">
    <property type="term" value="P:dolichol phosphate mannose biosynthetic process"/>
    <property type="evidence" value="ECO:0007669"/>
    <property type="project" value="InterPro"/>
</dbReference>
<keyword evidence="2 5" id="KW-0812">Transmembrane</keyword>
<keyword evidence="3 5" id="KW-1133">Transmembrane helix</keyword>
<sequence>MSSALVREALAFVDQEETKVRSKKRRVERSRPQHIGQVSSHPYKQKNKKQTKSIVKTKVDIAEENIKKFLVLSSPTANKAVAEKIVQRAIKGKPLADKIEIKVTEEKSILFPEDDFLGKLISVATLTVFTIFVFWINCYPFIDEDLPIYKYIPNPQWVLLACAIWGLIFVGGLMSFTLYHIYPYL</sequence>
<dbReference type="Pfam" id="PF07297">
    <property type="entry name" value="DPM2"/>
    <property type="match status" value="1"/>
</dbReference>
<comment type="similarity">
    <text evidence="5">Belongs to the DPM2 family.</text>
</comment>
<protein>
    <recommendedName>
        <fullName evidence="5">Dolichol phosphate-mannose biosynthesis regulatory protein</fullName>
    </recommendedName>
</protein>
<evidence type="ECO:0000256" key="6">
    <source>
        <dbReference type="SAM" id="MobiDB-lite"/>
    </source>
</evidence>
<dbReference type="EMBL" id="CAKXAJ010026031">
    <property type="protein sequence ID" value="CAH2251863.1"/>
    <property type="molecule type" value="Genomic_DNA"/>
</dbReference>
<evidence type="ECO:0000256" key="5">
    <source>
        <dbReference type="RuleBase" id="RU365084"/>
    </source>
</evidence>